<reference evidence="2 3" key="1">
    <citation type="journal article" date="2009" name="Stand. Genomic Sci.">
        <title>Complete genome sequence of Slackia heliotrinireducens type strain (RHS 1).</title>
        <authorList>
            <person name="Pukall R."/>
            <person name="Lapidus A."/>
            <person name="Nolan M."/>
            <person name="Copeland A."/>
            <person name="Glavina Del Rio T."/>
            <person name="Lucas S."/>
            <person name="Chen F."/>
            <person name="Tice H."/>
            <person name="Cheng J.F."/>
            <person name="Chertkov O."/>
            <person name="Bruce D."/>
            <person name="Goodwin L."/>
            <person name="Kuske C."/>
            <person name="Brettin T."/>
            <person name="Detter J.C."/>
            <person name="Han C."/>
            <person name="Pitluck S."/>
            <person name="Pati A."/>
            <person name="Mavrommatis K."/>
            <person name="Ivanova N."/>
            <person name="Ovchinnikova G."/>
            <person name="Chen A."/>
            <person name="Palaniappan K."/>
            <person name="Schneider S."/>
            <person name="Rohde M."/>
            <person name="Chain P."/>
            <person name="D'haeseleer P."/>
            <person name="Goker M."/>
            <person name="Bristow J."/>
            <person name="Eisen J.A."/>
            <person name="Markowitz V."/>
            <person name="Kyrpides N.C."/>
            <person name="Klenk H.P."/>
            <person name="Hugenholtz P."/>
        </authorList>
    </citation>
    <scope>NUCLEOTIDE SEQUENCE [LARGE SCALE GENOMIC DNA]</scope>
    <source>
        <strain evidence="3">ATCC 29202 / DSM 20476 / NCTC 11029 / RHS 1</strain>
    </source>
</reference>
<gene>
    <name evidence="2" type="ordered locus">Shel_13540</name>
</gene>
<dbReference type="RefSeq" id="WP_012798479.1">
    <property type="nucleotide sequence ID" value="NC_013165.1"/>
</dbReference>
<dbReference type="STRING" id="471855.Shel_13540"/>
<sequence>MSLFNKTEDVRPTIVAPDHLMQENEPDQAGPKPGTPEREPDEKDRADLEHASVKAGTPTRNGREYLPDPFDDDDVETVVARNVPPEVMHLFEDSIELTWTMTDWNRFSTSGTHLGAIAVGEGPDCMINTRLTMSYSGWDNALEFYVNTHFTVPCGFARENAEKFLRHTNQMKILGEYKLIDDTVYFVSSRPVYLEEFTSDNLGHFDDFCKALIVEASTTVATIAAVACGCDPWDDRLY</sequence>
<name>C7N642_SLAHD</name>
<dbReference type="Proteomes" id="UP000002026">
    <property type="component" value="Chromosome"/>
</dbReference>
<evidence type="ECO:0000313" key="2">
    <source>
        <dbReference type="EMBL" id="ACV22377.1"/>
    </source>
</evidence>
<feature type="compositionally biased region" description="Basic and acidic residues" evidence="1">
    <location>
        <begin position="35"/>
        <end position="52"/>
    </location>
</feature>
<keyword evidence="3" id="KW-1185">Reference proteome</keyword>
<proteinExistence type="predicted"/>
<accession>C7N642</accession>
<organism evidence="2 3">
    <name type="scientific">Slackia heliotrinireducens (strain ATCC 29202 / DSM 20476 / NCTC 11029 / RHS 1)</name>
    <name type="common">Peptococcus heliotrinreducens</name>
    <dbReference type="NCBI Taxonomy" id="471855"/>
    <lineage>
        <taxon>Bacteria</taxon>
        <taxon>Bacillati</taxon>
        <taxon>Actinomycetota</taxon>
        <taxon>Coriobacteriia</taxon>
        <taxon>Eggerthellales</taxon>
        <taxon>Eggerthellaceae</taxon>
        <taxon>Slackia</taxon>
    </lineage>
</organism>
<dbReference type="HOGENOM" id="CLU_1165204_0_0_11"/>
<evidence type="ECO:0000313" key="3">
    <source>
        <dbReference type="Proteomes" id="UP000002026"/>
    </source>
</evidence>
<protein>
    <submittedName>
        <fullName evidence="2">Uncharacterized protein</fullName>
    </submittedName>
</protein>
<feature type="region of interest" description="Disordered" evidence="1">
    <location>
        <begin position="1"/>
        <end position="72"/>
    </location>
</feature>
<dbReference type="KEGG" id="shi:Shel_13540"/>
<dbReference type="EMBL" id="CP001684">
    <property type="protein sequence ID" value="ACV22377.1"/>
    <property type="molecule type" value="Genomic_DNA"/>
</dbReference>
<evidence type="ECO:0000256" key="1">
    <source>
        <dbReference type="SAM" id="MobiDB-lite"/>
    </source>
</evidence>
<feature type="compositionally biased region" description="Basic and acidic residues" evidence="1">
    <location>
        <begin position="1"/>
        <end position="11"/>
    </location>
</feature>
<dbReference type="AlphaFoldDB" id="C7N642"/>